<protein>
    <submittedName>
        <fullName evidence="3">Pilus assembly protein TadG-related protein</fullName>
    </submittedName>
</protein>
<keyword evidence="1" id="KW-0812">Transmembrane</keyword>
<keyword evidence="1" id="KW-0472">Membrane</keyword>
<evidence type="ECO:0000256" key="1">
    <source>
        <dbReference type="SAM" id="Phobius"/>
    </source>
</evidence>
<evidence type="ECO:0000313" key="4">
    <source>
        <dbReference type="Proteomes" id="UP001165679"/>
    </source>
</evidence>
<dbReference type="Proteomes" id="UP001165679">
    <property type="component" value="Unassembled WGS sequence"/>
</dbReference>
<organism evidence="3 4">
    <name type="scientific">Limobrevibacterium gyesilva</name>
    <dbReference type="NCBI Taxonomy" id="2991712"/>
    <lineage>
        <taxon>Bacteria</taxon>
        <taxon>Pseudomonadati</taxon>
        <taxon>Pseudomonadota</taxon>
        <taxon>Alphaproteobacteria</taxon>
        <taxon>Acetobacterales</taxon>
        <taxon>Acetobacteraceae</taxon>
        <taxon>Limobrevibacterium</taxon>
    </lineage>
</organism>
<keyword evidence="4" id="KW-1185">Reference proteome</keyword>
<dbReference type="EMBL" id="JAPDNT010000008">
    <property type="protein sequence ID" value="MCW3475434.1"/>
    <property type="molecule type" value="Genomic_DNA"/>
</dbReference>
<gene>
    <name evidence="3" type="ORF">OL599_12695</name>
</gene>
<proteinExistence type="predicted"/>
<reference evidence="3" key="1">
    <citation type="submission" date="2022-09" db="EMBL/GenBank/DDBJ databases">
        <title>Rhodovastum sp. nov. RN2-1 isolated from soil in Seongnam, South Korea.</title>
        <authorList>
            <person name="Le N.T."/>
        </authorList>
    </citation>
    <scope>NUCLEOTIDE SEQUENCE</scope>
    <source>
        <strain evidence="3">RN2-1</strain>
    </source>
</reference>
<dbReference type="AlphaFoldDB" id="A0AA41YL59"/>
<evidence type="ECO:0000259" key="2">
    <source>
        <dbReference type="Pfam" id="PF13400"/>
    </source>
</evidence>
<reference evidence="3" key="2">
    <citation type="submission" date="2022-10" db="EMBL/GenBank/DDBJ databases">
        <authorList>
            <person name="Trinh H.N."/>
        </authorList>
    </citation>
    <scope>NUCLEOTIDE SEQUENCE</scope>
    <source>
        <strain evidence="3">RN2-1</strain>
    </source>
</reference>
<feature type="transmembrane region" description="Helical" evidence="1">
    <location>
        <begin position="24"/>
        <end position="43"/>
    </location>
</feature>
<accession>A0AA41YL59</accession>
<keyword evidence="1" id="KW-1133">Transmembrane helix</keyword>
<dbReference type="Pfam" id="PF13400">
    <property type="entry name" value="Tad"/>
    <property type="match status" value="1"/>
</dbReference>
<name>A0AA41YL59_9PROT</name>
<sequence>MKAGGRAGHPAANRPLRRDHRGSVAVFTALTAVPLIMFMGMGIELTHWGTVKQRLQRTADAAALAGAQEFLIAKNVANAANAAADLAELNGATGSTTRAWDATNKILSDNQVTAQVVAGVRNSANTAVQVTVTQAVPLMITRMMSSRSSVTLSATGWAEALTSAQPCVLALGAGGVGVSAQGNVTVSLTGCSIRSNSSIATGGAATMSAPAFYAAGSITGQISGALYPNAGTIPDPYATNAPVQNAFGKLSAGSGAAFSNKPNSTSSLTPGTFSTWDIQGTVTLAPGIYYVNGSISLGAQASLSGSGVTIITSGAFNMNGGSKVSLSAATVSNSVNGAIPGIVFAGNSYVTSTFTGNTSPLLTGVVYYPNGTMNFGGTSQGGSSGCLEVIGASVTMFGNSGMAANCAGYGTVSFASVNSTAALVQ</sequence>
<comment type="caution">
    <text evidence="3">The sequence shown here is derived from an EMBL/GenBank/DDBJ whole genome shotgun (WGS) entry which is preliminary data.</text>
</comment>
<evidence type="ECO:0000313" key="3">
    <source>
        <dbReference type="EMBL" id="MCW3475434.1"/>
    </source>
</evidence>
<feature type="domain" description="Putative Flp pilus-assembly TadG-like N-terminal" evidence="2">
    <location>
        <begin position="22"/>
        <end position="68"/>
    </location>
</feature>
<dbReference type="InterPro" id="IPR028087">
    <property type="entry name" value="Tad_N"/>
</dbReference>